<dbReference type="RefSeq" id="WP_214506773.1">
    <property type="nucleotide sequence ID" value="NZ_JAHEPS010000002.1"/>
</dbReference>
<comment type="caution">
    <text evidence="1">The sequence shown here is derived from an EMBL/GenBank/DDBJ whole genome shotgun (WGS) entry which is preliminary data.</text>
</comment>
<evidence type="ECO:0000313" key="2">
    <source>
        <dbReference type="Proteomes" id="UP001195903"/>
    </source>
</evidence>
<sequence>MFEITEAYRSRALEVSDRVAGRVIALERLPEGLMAAYRSLCDDLLADETGRFGSAWDSLPKSAASLFERAEFHGFYLANAWIQLSIVANDISELQDTDEAIAEQEYNGLYIRVADEALKESLKKLKKARTDKSMFNSMREVMGA</sequence>
<evidence type="ECO:0000313" key="1">
    <source>
        <dbReference type="EMBL" id="MBT1444600.1"/>
    </source>
</evidence>
<dbReference type="Pfam" id="PF11269">
    <property type="entry name" value="DUF3069"/>
    <property type="match status" value="1"/>
</dbReference>
<dbReference type="InterPro" id="IPR021422">
    <property type="entry name" value="DUF3069"/>
</dbReference>
<organism evidence="1 2">
    <name type="scientific">Shewanella jiangmenensis</name>
    <dbReference type="NCBI Taxonomy" id="2837387"/>
    <lineage>
        <taxon>Bacteria</taxon>
        <taxon>Pseudomonadati</taxon>
        <taxon>Pseudomonadota</taxon>
        <taxon>Gammaproteobacteria</taxon>
        <taxon>Alteromonadales</taxon>
        <taxon>Shewanellaceae</taxon>
        <taxon>Shewanella</taxon>
    </lineage>
</organism>
<dbReference type="InterPro" id="IPR023132">
    <property type="entry name" value="Sama2622-like_sf"/>
</dbReference>
<dbReference type="SUPFAM" id="SSF158675">
    <property type="entry name" value="Sama2622-like"/>
    <property type="match status" value="1"/>
</dbReference>
<protein>
    <submittedName>
        <fullName evidence="1">DUF3069 domain-containing protein</fullName>
    </submittedName>
</protein>
<keyword evidence="2" id="KW-1185">Reference proteome</keyword>
<dbReference type="Proteomes" id="UP001195903">
    <property type="component" value="Unassembled WGS sequence"/>
</dbReference>
<dbReference type="Gene3D" id="1.10.3440.10">
    <property type="entry name" value="Sama2622-like"/>
    <property type="match status" value="1"/>
</dbReference>
<name>A0ABS5V2F6_9GAMM</name>
<gene>
    <name evidence="1" type="ORF">KJI95_08655</name>
</gene>
<reference evidence="1 2" key="1">
    <citation type="submission" date="2021-05" db="EMBL/GenBank/DDBJ databases">
        <title>Shewanella sp. JM162201.</title>
        <authorList>
            <person name="Xu S."/>
            <person name="Li A."/>
        </authorList>
    </citation>
    <scope>NUCLEOTIDE SEQUENCE [LARGE SCALE GENOMIC DNA]</scope>
    <source>
        <strain evidence="1 2">JM162201</strain>
    </source>
</reference>
<proteinExistence type="predicted"/>
<dbReference type="EMBL" id="JAHEPS010000002">
    <property type="protein sequence ID" value="MBT1444600.1"/>
    <property type="molecule type" value="Genomic_DNA"/>
</dbReference>
<accession>A0ABS5V2F6</accession>